<keyword evidence="1" id="KW-0963">Cytoplasm</keyword>
<dbReference type="CDD" id="cd02440">
    <property type="entry name" value="AdoMet_MTases"/>
    <property type="match status" value="1"/>
</dbReference>
<dbReference type="AlphaFoldDB" id="A0A0W8F5A5"/>
<keyword evidence="2 7" id="KW-0489">Methyltransferase</keyword>
<dbReference type="Gene3D" id="3.40.50.150">
    <property type="entry name" value="Vaccinia Virus protein VP39"/>
    <property type="match status" value="1"/>
</dbReference>
<evidence type="ECO:0000259" key="6">
    <source>
        <dbReference type="PROSITE" id="PS51684"/>
    </source>
</evidence>
<dbReference type="Pfam" id="PF18093">
    <property type="entry name" value="Trm5_N"/>
    <property type="match status" value="1"/>
</dbReference>
<evidence type="ECO:0000256" key="4">
    <source>
        <dbReference type="ARBA" id="ARBA00022691"/>
    </source>
</evidence>
<keyword evidence="4" id="KW-0949">S-adenosyl-L-methionine</keyword>
<dbReference type="InterPro" id="IPR029063">
    <property type="entry name" value="SAM-dependent_MTases_sf"/>
</dbReference>
<keyword evidence="3 7" id="KW-0808">Transferase</keyword>
<dbReference type="GO" id="GO:0002939">
    <property type="term" value="P:tRNA N1-guanine methylation"/>
    <property type="evidence" value="ECO:0007669"/>
    <property type="project" value="TreeGrafter"/>
</dbReference>
<dbReference type="InterPro" id="IPR056743">
    <property type="entry name" value="TRM5-TYW2-like_MTfase"/>
</dbReference>
<protein>
    <submittedName>
        <fullName evidence="7">Trna (Guanine37-n1)-methyltransferase</fullName>
    </submittedName>
</protein>
<name>A0A0W8F5A5_9ZZZZ</name>
<dbReference type="PROSITE" id="PS51684">
    <property type="entry name" value="SAM_MT_TRM5_TYW2"/>
    <property type="match status" value="1"/>
</dbReference>
<evidence type="ECO:0000256" key="2">
    <source>
        <dbReference type="ARBA" id="ARBA00022603"/>
    </source>
</evidence>
<feature type="domain" description="SAM-dependent methyltransferase TRM5/TYW2-type" evidence="6">
    <location>
        <begin position="114"/>
        <end position="361"/>
    </location>
</feature>
<dbReference type="Pfam" id="PF02475">
    <property type="entry name" value="TRM5-TYW2_MTfase"/>
    <property type="match status" value="1"/>
</dbReference>
<proteinExistence type="predicted"/>
<organism evidence="7">
    <name type="scientific">hydrocarbon metagenome</name>
    <dbReference type="NCBI Taxonomy" id="938273"/>
    <lineage>
        <taxon>unclassified sequences</taxon>
        <taxon>metagenomes</taxon>
        <taxon>ecological metagenomes</taxon>
    </lineage>
</organism>
<dbReference type="PANTHER" id="PTHR23245">
    <property type="entry name" value="TRNA METHYLTRANSFERASE"/>
    <property type="match status" value="1"/>
</dbReference>
<dbReference type="InterPro" id="IPR040601">
    <property type="entry name" value="Trm5a/b_N"/>
</dbReference>
<evidence type="ECO:0000256" key="1">
    <source>
        <dbReference type="ARBA" id="ARBA00022490"/>
    </source>
</evidence>
<keyword evidence="5" id="KW-0819">tRNA processing</keyword>
<dbReference type="Pfam" id="PF25133">
    <property type="entry name" value="TYW2_N_2"/>
    <property type="match status" value="1"/>
</dbReference>
<sequence>MDASKVLKKHAFLRIDILTVRLYRSLMADESLGIKVERKNGERFRRALVDLKAFDPGRKICSDGSQIYLPVRELSEKEAEKLRLVADYDVVNFGFVPEEKILTPEDILGFRPSFEIVGDIAMIEDLEEGEAERVASALMSSSNSIKTVIAPISDVEGEYRTRRYRHVAGEERTTTTHKEHGLRYRIDLEGAYFTPRLGTERLRIASLVGPTDVVLDMFAGVGPFSILMAKRCRWVVAMDKNPVAVQYLRENARLNKVENIDILEGDANEIALRYQNAADHVIMNLPHSASLFLPAAIGAAKPGGIVHYYCISPEDDLYRDELLIREAAEKMSAGIEVLCESIVRSYAPHRLNVVIDFRVKKL</sequence>
<dbReference type="GO" id="GO:0008175">
    <property type="term" value="F:tRNA methyltransferase activity"/>
    <property type="evidence" value="ECO:0007669"/>
    <property type="project" value="TreeGrafter"/>
</dbReference>
<dbReference type="Gene3D" id="3.30.300.110">
    <property type="entry name" value="Met-10+ protein-like domains"/>
    <property type="match status" value="1"/>
</dbReference>
<dbReference type="InterPro" id="IPR030382">
    <property type="entry name" value="MeTrfase_TRM5/TYW2"/>
</dbReference>
<gene>
    <name evidence="7" type="ORF">ASZ90_014332</name>
</gene>
<dbReference type="PANTHER" id="PTHR23245:SF36">
    <property type="entry name" value="TRNA (GUANINE(37)-N1)-METHYLTRANSFERASE"/>
    <property type="match status" value="1"/>
</dbReference>
<evidence type="ECO:0000256" key="5">
    <source>
        <dbReference type="ARBA" id="ARBA00022694"/>
    </source>
</evidence>
<accession>A0A0W8F5A5</accession>
<dbReference type="Gene3D" id="3.30.70.2580">
    <property type="match status" value="1"/>
</dbReference>
<dbReference type="GO" id="GO:0005737">
    <property type="term" value="C:cytoplasm"/>
    <property type="evidence" value="ECO:0007669"/>
    <property type="project" value="TreeGrafter"/>
</dbReference>
<dbReference type="SUPFAM" id="SSF53335">
    <property type="entry name" value="S-adenosyl-L-methionine-dependent methyltransferases"/>
    <property type="match status" value="1"/>
</dbReference>
<comment type="caution">
    <text evidence="7">The sequence shown here is derived from an EMBL/GenBank/DDBJ whole genome shotgun (WGS) entry which is preliminary data.</text>
</comment>
<dbReference type="InterPro" id="IPR056744">
    <property type="entry name" value="TRM5/TYW2-like_N"/>
</dbReference>
<evidence type="ECO:0000313" key="7">
    <source>
        <dbReference type="EMBL" id="KUG16001.1"/>
    </source>
</evidence>
<evidence type="ECO:0000256" key="3">
    <source>
        <dbReference type="ARBA" id="ARBA00022679"/>
    </source>
</evidence>
<reference evidence="7" key="1">
    <citation type="journal article" date="2015" name="Proc. Natl. Acad. Sci. U.S.A.">
        <title>Networks of energetic and metabolic interactions define dynamics in microbial communities.</title>
        <authorList>
            <person name="Embree M."/>
            <person name="Liu J.K."/>
            <person name="Al-Bassam M.M."/>
            <person name="Zengler K."/>
        </authorList>
    </citation>
    <scope>NUCLEOTIDE SEQUENCE</scope>
</reference>
<dbReference type="EMBL" id="LNQE01001517">
    <property type="protein sequence ID" value="KUG16001.1"/>
    <property type="molecule type" value="Genomic_DNA"/>
</dbReference>